<name>A0A7Y4JVJ5_9BACT</name>
<reference evidence="2 3" key="1">
    <citation type="submission" date="2020-05" db="EMBL/GenBank/DDBJ databases">
        <authorList>
            <person name="Whitworth D."/>
        </authorList>
    </citation>
    <scope>NUCLEOTIDE SEQUENCE [LARGE SCALE GENOMIC DNA]</scope>
    <source>
        <strain evidence="2 3">CA046A</strain>
    </source>
</reference>
<gene>
    <name evidence="2" type="ORF">HNS30_23225</name>
</gene>
<dbReference type="Proteomes" id="UP000528460">
    <property type="component" value="Unassembled WGS sequence"/>
</dbReference>
<keyword evidence="1" id="KW-0732">Signal</keyword>
<proteinExistence type="predicted"/>
<dbReference type="RefSeq" id="WP_171418058.1">
    <property type="nucleotide sequence ID" value="NZ_JABFJW010000194.1"/>
</dbReference>
<protein>
    <submittedName>
        <fullName evidence="2">Uncharacterized protein</fullName>
    </submittedName>
</protein>
<evidence type="ECO:0000256" key="1">
    <source>
        <dbReference type="SAM" id="SignalP"/>
    </source>
</evidence>
<organism evidence="2 3">
    <name type="scientific">Corallococcus exercitus</name>
    <dbReference type="NCBI Taxonomy" id="2316736"/>
    <lineage>
        <taxon>Bacteria</taxon>
        <taxon>Pseudomonadati</taxon>
        <taxon>Myxococcota</taxon>
        <taxon>Myxococcia</taxon>
        <taxon>Myxococcales</taxon>
        <taxon>Cystobacterineae</taxon>
        <taxon>Myxococcaceae</taxon>
        <taxon>Corallococcus</taxon>
    </lineage>
</organism>
<accession>A0A7Y4JVJ5</accession>
<feature type="chain" id="PRO_5030643939" evidence="1">
    <location>
        <begin position="23"/>
        <end position="335"/>
    </location>
</feature>
<comment type="caution">
    <text evidence="2">The sequence shown here is derived from an EMBL/GenBank/DDBJ whole genome shotgun (WGS) entry which is preliminary data.</text>
</comment>
<sequence length="335" mass="36718">MQMKHFASKTAIPLLLALSACGAPEDAAPQAPLGTTEQGLTARGWDPFLTTPNAWTKTSEHHRFCQGGACSSSLGYGVGSTSGEGCWVRGAGYDTYDSSGRLCPNWFNWEWDASVGRWKAHIISVPQAGQNGYQYVGLEQYVNGPVSAWDWNNTNQWPLVSTVHSVHIQVRARYCNSNSNGRLPYYFAWLVPGREDLKGQVSIDLLTYVGAPPALPMPDPGASQTEAYLASRAGAPVTADMYRTFEVNGASWGVTPNNYGSSQLWCYNSINDAPWLDFSINIPAILSRLQQEGRVPNPLPYGMKYSGGILGGLEFWGPPGGWAEVELRDHEIWTY</sequence>
<evidence type="ECO:0000313" key="2">
    <source>
        <dbReference type="EMBL" id="NOK11955.1"/>
    </source>
</evidence>
<feature type="signal peptide" evidence="1">
    <location>
        <begin position="1"/>
        <end position="22"/>
    </location>
</feature>
<dbReference type="PROSITE" id="PS51257">
    <property type="entry name" value="PROKAR_LIPOPROTEIN"/>
    <property type="match status" value="1"/>
</dbReference>
<evidence type="ECO:0000313" key="3">
    <source>
        <dbReference type="Proteomes" id="UP000528460"/>
    </source>
</evidence>
<dbReference type="EMBL" id="JABFJW010000194">
    <property type="protein sequence ID" value="NOK11955.1"/>
    <property type="molecule type" value="Genomic_DNA"/>
</dbReference>
<dbReference type="AlphaFoldDB" id="A0A7Y4JVJ5"/>